<dbReference type="RefSeq" id="WP_157859217.1">
    <property type="nucleotide sequence ID" value="NZ_JBIRWE010000002.1"/>
</dbReference>
<organism evidence="1 2">
    <name type="scientific">Streptomyces pathocidini</name>
    <dbReference type="NCBI Taxonomy" id="1650571"/>
    <lineage>
        <taxon>Bacteria</taxon>
        <taxon>Bacillati</taxon>
        <taxon>Actinomycetota</taxon>
        <taxon>Actinomycetes</taxon>
        <taxon>Kitasatosporales</taxon>
        <taxon>Streptomycetaceae</taxon>
        <taxon>Streptomyces</taxon>
    </lineage>
</organism>
<protein>
    <submittedName>
        <fullName evidence="1">Uncharacterized protein</fullName>
    </submittedName>
</protein>
<comment type="caution">
    <text evidence="1">The sequence shown here is derived from an EMBL/GenBank/DDBJ whole genome shotgun (WGS) entry which is preliminary data.</text>
</comment>
<dbReference type="EMBL" id="JBIRWE010000002">
    <property type="protein sequence ID" value="MFI1964066.1"/>
    <property type="molecule type" value="Genomic_DNA"/>
</dbReference>
<reference evidence="1 2" key="1">
    <citation type="submission" date="2024-10" db="EMBL/GenBank/DDBJ databases">
        <title>The Natural Products Discovery Center: Release of the First 8490 Sequenced Strains for Exploring Actinobacteria Biosynthetic Diversity.</title>
        <authorList>
            <person name="Kalkreuter E."/>
            <person name="Kautsar S.A."/>
            <person name="Yang D."/>
            <person name="Bader C.D."/>
            <person name="Teijaro C.N."/>
            <person name="Fluegel L."/>
            <person name="Davis C.M."/>
            <person name="Simpson J.R."/>
            <person name="Lauterbach L."/>
            <person name="Steele A.D."/>
            <person name="Gui C."/>
            <person name="Meng S."/>
            <person name="Li G."/>
            <person name="Viehrig K."/>
            <person name="Ye F."/>
            <person name="Su P."/>
            <person name="Kiefer A.F."/>
            <person name="Nichols A."/>
            <person name="Cepeda A.J."/>
            <person name="Yan W."/>
            <person name="Fan B."/>
            <person name="Jiang Y."/>
            <person name="Adhikari A."/>
            <person name="Zheng C.-J."/>
            <person name="Schuster L."/>
            <person name="Cowan T.M."/>
            <person name="Smanski M.J."/>
            <person name="Chevrette M.G."/>
            <person name="De Carvalho L.P.S."/>
            <person name="Shen B."/>
        </authorList>
    </citation>
    <scope>NUCLEOTIDE SEQUENCE [LARGE SCALE GENOMIC DNA]</scope>
    <source>
        <strain evidence="1 2">NPDC020327</strain>
    </source>
</reference>
<proteinExistence type="predicted"/>
<name>A0ABW7UQC8_9ACTN</name>
<dbReference type="Proteomes" id="UP001611548">
    <property type="component" value="Unassembled WGS sequence"/>
</dbReference>
<keyword evidence="2" id="KW-1185">Reference proteome</keyword>
<accession>A0ABW7UQC8</accession>
<evidence type="ECO:0000313" key="2">
    <source>
        <dbReference type="Proteomes" id="UP001611548"/>
    </source>
</evidence>
<sequence>MELSLSASEARLLSQLALASIRYAADDAIALAVRGLDEEQVHNDIQSLTWRGMVAADGDFLSLTPLGAAAHYACEAEELSARLVDVCTLADALEHLHPNLACGTHAVRQVAQGAWSLERARQYAVQHRPGRLE</sequence>
<gene>
    <name evidence="1" type="ORF">ACH429_08005</name>
</gene>
<evidence type="ECO:0000313" key="1">
    <source>
        <dbReference type="EMBL" id="MFI1964066.1"/>
    </source>
</evidence>